<evidence type="ECO:0000256" key="1">
    <source>
        <dbReference type="NCBIfam" id="TIGR02228"/>
    </source>
</evidence>
<dbReference type="AlphaFoldDB" id="U4KPF6"/>
<keyword evidence="2" id="KW-0812">Transmembrane</keyword>
<dbReference type="GO" id="GO:0004252">
    <property type="term" value="F:serine-type endopeptidase activity"/>
    <property type="evidence" value="ECO:0007669"/>
    <property type="project" value="UniProtKB-UniRule"/>
</dbReference>
<evidence type="ECO:0000313" key="4">
    <source>
        <dbReference type="Proteomes" id="UP000032740"/>
    </source>
</evidence>
<keyword evidence="2" id="KW-1133">Transmembrane helix</keyword>
<dbReference type="InterPro" id="IPR001733">
    <property type="entry name" value="Peptidase_S26B"/>
</dbReference>
<gene>
    <name evidence="3" type="ORF">BN85405430</name>
</gene>
<sequence>MKLGLKRILKLISLSLLIILVIFLIFNLISLTRKKPIPIFGYRYSLVVSDSMKQEIPKGSYILYKEQEKYELTDIIVYESKYDHRLIVHEIINITSNGFETKGTNNHVSDQKRTDAYQEDYIKGNQILGKVIGHSNLFGLGNILLNKTGNIILFVIAIIFILFIIQVHELIKHLKKRQEEKYKKELEKEVKKELEEIEKLEL</sequence>
<keyword evidence="2" id="KW-0472">Membrane</keyword>
<protein>
    <recommendedName>
        <fullName evidence="1">Signal peptidase I</fullName>
        <ecNumber evidence="1">3.4.21.89</ecNumber>
    </recommendedName>
</protein>
<feature type="transmembrane region" description="Helical" evidence="2">
    <location>
        <begin position="12"/>
        <end position="31"/>
    </location>
</feature>
<dbReference type="EMBL" id="FO681347">
    <property type="protein sequence ID" value="CCV64120.1"/>
    <property type="molecule type" value="Genomic_DNA"/>
</dbReference>
<accession>U4KPF6</accession>
<dbReference type="Proteomes" id="UP000032740">
    <property type="component" value="Chromosome"/>
</dbReference>
<dbReference type="RefSeq" id="WP_026657638.1">
    <property type="nucleotide sequence ID" value="NC_022538.1"/>
</dbReference>
<reference evidence="3 4" key="1">
    <citation type="journal article" date="2013" name="J. Mol. Microbiol. Biotechnol.">
        <title>Analysis of the Complete Genomes of Acholeplasma brassicae , A. palmae and A. laidlawii and Their Comparison to the Obligate Parasites from ' Candidatus Phytoplasma'.</title>
        <authorList>
            <person name="Kube M."/>
            <person name="Siewert C."/>
            <person name="Migdoll A.M."/>
            <person name="Duduk B."/>
            <person name="Holz S."/>
            <person name="Rabus R."/>
            <person name="Seemuller E."/>
            <person name="Mitrovic J."/>
            <person name="Muller I."/>
            <person name="Buttner C."/>
            <person name="Reinhardt R."/>
        </authorList>
    </citation>
    <scope>NUCLEOTIDE SEQUENCE [LARGE SCALE GENOMIC DNA]</scope>
    <source>
        <strain evidence="3 4">J233</strain>
    </source>
</reference>
<evidence type="ECO:0000256" key="2">
    <source>
        <dbReference type="SAM" id="Phobius"/>
    </source>
</evidence>
<organism evidence="3 4">
    <name type="scientific">Alteracholeplasma palmae (strain ATCC 49389 / J233)</name>
    <name type="common">Acholeplasma palmae</name>
    <dbReference type="NCBI Taxonomy" id="1318466"/>
    <lineage>
        <taxon>Bacteria</taxon>
        <taxon>Bacillati</taxon>
        <taxon>Mycoplasmatota</taxon>
        <taxon>Mollicutes</taxon>
        <taxon>Acholeplasmatales</taxon>
        <taxon>Acholeplasmataceae</taxon>
        <taxon>Acholeplasma</taxon>
    </lineage>
</organism>
<dbReference type="KEGG" id="apal:BN85405430"/>
<dbReference type="OrthoDB" id="385000at2"/>
<dbReference type="GO" id="GO:0016020">
    <property type="term" value="C:membrane"/>
    <property type="evidence" value="ECO:0007669"/>
    <property type="project" value="UniProtKB-UniRule"/>
</dbReference>
<proteinExistence type="predicted"/>
<dbReference type="PANTHER" id="PTHR10806">
    <property type="entry name" value="SIGNAL PEPTIDASE COMPLEX CATALYTIC SUBUNIT SEC11"/>
    <property type="match status" value="1"/>
</dbReference>
<keyword evidence="4" id="KW-1185">Reference proteome</keyword>
<dbReference type="STRING" id="1318466.BN85405430"/>
<dbReference type="HOGENOM" id="CLU_117044_0_0_14"/>
<dbReference type="PANTHER" id="PTHR10806:SF6">
    <property type="entry name" value="SIGNAL PEPTIDASE COMPLEX CATALYTIC SUBUNIT SEC11"/>
    <property type="match status" value="1"/>
</dbReference>
<name>U4KPF6_ALTPJ</name>
<dbReference type="GO" id="GO:0006465">
    <property type="term" value="P:signal peptide processing"/>
    <property type="evidence" value="ECO:0007669"/>
    <property type="project" value="UniProtKB-UniRule"/>
</dbReference>
<dbReference type="NCBIfam" id="TIGR02228">
    <property type="entry name" value="sigpep_I_arch"/>
    <property type="match status" value="1"/>
</dbReference>
<evidence type="ECO:0000313" key="3">
    <source>
        <dbReference type="EMBL" id="CCV64120.1"/>
    </source>
</evidence>
<feature type="transmembrane region" description="Helical" evidence="2">
    <location>
        <begin position="151"/>
        <end position="171"/>
    </location>
</feature>
<dbReference type="GO" id="GO:0009003">
    <property type="term" value="F:signal peptidase activity"/>
    <property type="evidence" value="ECO:0007669"/>
    <property type="project" value="UniProtKB-EC"/>
</dbReference>
<dbReference type="EC" id="3.4.21.89" evidence="1"/>